<feature type="compositionally biased region" description="Low complexity" evidence="9">
    <location>
        <begin position="189"/>
        <end position="201"/>
    </location>
</feature>
<comment type="subcellular location">
    <subcellularLocation>
        <location evidence="1">Endosome</location>
    </subcellularLocation>
</comment>
<protein>
    <submittedName>
        <fullName evidence="12">Tumor susceptibility protein-like</fullName>
    </submittedName>
</protein>
<dbReference type="STRING" id="418985.A0A1V9XHT4"/>
<gene>
    <name evidence="12" type="ORF">BIW11_09964</name>
</gene>
<comment type="caution">
    <text evidence="12">The sequence shown here is derived from an EMBL/GenBank/DDBJ whole genome shotgun (WGS) entry which is preliminary data.</text>
</comment>
<evidence type="ECO:0000259" key="11">
    <source>
        <dbReference type="PROSITE" id="PS51322"/>
    </source>
</evidence>
<dbReference type="InParanoid" id="A0A1V9XHT4"/>
<dbReference type="PROSITE" id="PS51322">
    <property type="entry name" value="UEV"/>
    <property type="match status" value="1"/>
</dbReference>
<dbReference type="AlphaFoldDB" id="A0A1V9XHT4"/>
<dbReference type="Pfam" id="PF09454">
    <property type="entry name" value="Vps23_core"/>
    <property type="match status" value="1"/>
</dbReference>
<dbReference type="GO" id="GO:0015031">
    <property type="term" value="P:protein transport"/>
    <property type="evidence" value="ECO:0007669"/>
    <property type="project" value="UniProtKB-UniRule"/>
</dbReference>
<dbReference type="PANTHER" id="PTHR23306">
    <property type="entry name" value="TUMOR SUSCEPTIBILITY GENE 101 PROTEIN-RELATED"/>
    <property type="match status" value="1"/>
</dbReference>
<evidence type="ECO:0000256" key="3">
    <source>
        <dbReference type="ARBA" id="ARBA00022448"/>
    </source>
</evidence>
<feature type="domain" description="UEV" evidence="11">
    <location>
        <begin position="4"/>
        <end position="147"/>
    </location>
</feature>
<evidence type="ECO:0000256" key="9">
    <source>
        <dbReference type="SAM" id="MobiDB-lite"/>
    </source>
</evidence>
<evidence type="ECO:0000256" key="8">
    <source>
        <dbReference type="SAM" id="Coils"/>
    </source>
</evidence>
<dbReference type="Proteomes" id="UP000192247">
    <property type="component" value="Unassembled WGS sequence"/>
</dbReference>
<reference evidence="12 13" key="1">
    <citation type="journal article" date="2017" name="Gigascience">
        <title>Draft genome of the honey bee ectoparasitic mite, Tropilaelaps mercedesae, is shaped by the parasitic life history.</title>
        <authorList>
            <person name="Dong X."/>
            <person name="Armstrong S.D."/>
            <person name="Xia D."/>
            <person name="Makepeace B.L."/>
            <person name="Darby A.C."/>
            <person name="Kadowaki T."/>
        </authorList>
    </citation>
    <scope>NUCLEOTIDE SEQUENCE [LARGE SCALE GENOMIC DNA]</scope>
    <source>
        <strain evidence="12">Wuxi-XJTLU</strain>
    </source>
</reference>
<organism evidence="12 13">
    <name type="scientific">Tropilaelaps mercedesae</name>
    <dbReference type="NCBI Taxonomy" id="418985"/>
    <lineage>
        <taxon>Eukaryota</taxon>
        <taxon>Metazoa</taxon>
        <taxon>Ecdysozoa</taxon>
        <taxon>Arthropoda</taxon>
        <taxon>Chelicerata</taxon>
        <taxon>Arachnida</taxon>
        <taxon>Acari</taxon>
        <taxon>Parasitiformes</taxon>
        <taxon>Mesostigmata</taxon>
        <taxon>Gamasina</taxon>
        <taxon>Dermanyssoidea</taxon>
        <taxon>Laelapidae</taxon>
        <taxon>Tropilaelaps</taxon>
    </lineage>
</organism>
<evidence type="ECO:0000256" key="4">
    <source>
        <dbReference type="ARBA" id="ARBA00022753"/>
    </source>
</evidence>
<comment type="similarity">
    <text evidence="2">Belongs to the ubiquitin-conjugating enzyme family. UEV subfamily.</text>
</comment>
<keyword evidence="5 7" id="KW-0653">Protein transport</keyword>
<dbReference type="Gene3D" id="6.10.250.370">
    <property type="match status" value="1"/>
</dbReference>
<dbReference type="Gene3D" id="3.10.110.10">
    <property type="entry name" value="Ubiquitin Conjugating Enzyme"/>
    <property type="match status" value="1"/>
</dbReference>
<feature type="region of interest" description="Disordered" evidence="9">
    <location>
        <begin position="148"/>
        <end position="201"/>
    </location>
</feature>
<dbReference type="InterPro" id="IPR037202">
    <property type="entry name" value="ESCRT_assembly_dom"/>
</dbReference>
<evidence type="ECO:0000256" key="7">
    <source>
        <dbReference type="PROSITE-ProRule" id="PRU00644"/>
    </source>
</evidence>
<keyword evidence="4" id="KW-0967">Endosome</keyword>
<dbReference type="GO" id="GO:0000813">
    <property type="term" value="C:ESCRT I complex"/>
    <property type="evidence" value="ECO:0007669"/>
    <property type="project" value="TreeGrafter"/>
</dbReference>
<keyword evidence="13" id="KW-1185">Reference proteome</keyword>
<evidence type="ECO:0000256" key="5">
    <source>
        <dbReference type="ARBA" id="ARBA00022927"/>
    </source>
</evidence>
<evidence type="ECO:0000313" key="12">
    <source>
        <dbReference type="EMBL" id="OQR73090.1"/>
    </source>
</evidence>
<dbReference type="GO" id="GO:0008333">
    <property type="term" value="P:endosome to lysosome transport"/>
    <property type="evidence" value="ECO:0007669"/>
    <property type="project" value="TreeGrafter"/>
</dbReference>
<dbReference type="CDD" id="cd11685">
    <property type="entry name" value="UEV_TSG101-like"/>
    <property type="match status" value="1"/>
</dbReference>
<proteinExistence type="inferred from homology"/>
<dbReference type="Gene3D" id="6.10.140.820">
    <property type="match status" value="1"/>
</dbReference>
<evidence type="ECO:0000259" key="10">
    <source>
        <dbReference type="PROSITE" id="PS51312"/>
    </source>
</evidence>
<dbReference type="EMBL" id="MNPL01010504">
    <property type="protein sequence ID" value="OQR73090.1"/>
    <property type="molecule type" value="Genomic_DNA"/>
</dbReference>
<dbReference type="Pfam" id="PF05743">
    <property type="entry name" value="UEV"/>
    <property type="match status" value="1"/>
</dbReference>
<accession>A0A1V9XHT4</accession>
<feature type="coiled-coil region" evidence="8">
    <location>
        <begin position="245"/>
        <end position="293"/>
    </location>
</feature>
<evidence type="ECO:0000313" key="13">
    <source>
        <dbReference type="Proteomes" id="UP000192247"/>
    </source>
</evidence>
<dbReference type="FunCoup" id="A0A1V9XHT4">
    <property type="interactions" value="704"/>
</dbReference>
<feature type="domain" description="SB" evidence="10">
    <location>
        <begin position="309"/>
        <end position="376"/>
    </location>
</feature>
<dbReference type="InterPro" id="IPR008883">
    <property type="entry name" value="UEV_N"/>
</dbReference>
<dbReference type="PROSITE" id="PS51312">
    <property type="entry name" value="SB"/>
    <property type="match status" value="1"/>
</dbReference>
<dbReference type="SUPFAM" id="SSF140111">
    <property type="entry name" value="Endosomal sorting complex assembly domain"/>
    <property type="match status" value="1"/>
</dbReference>
<dbReference type="GO" id="GO:0043130">
    <property type="term" value="F:ubiquitin binding"/>
    <property type="evidence" value="ECO:0007669"/>
    <property type="project" value="TreeGrafter"/>
</dbReference>
<dbReference type="InterPro" id="IPR016135">
    <property type="entry name" value="UBQ-conjugating_enzyme/RWD"/>
</dbReference>
<evidence type="ECO:0000256" key="1">
    <source>
        <dbReference type="ARBA" id="ARBA00004177"/>
    </source>
</evidence>
<keyword evidence="3 7" id="KW-0813">Transport</keyword>
<dbReference type="SUPFAM" id="SSF54495">
    <property type="entry name" value="UBC-like"/>
    <property type="match status" value="1"/>
</dbReference>
<evidence type="ECO:0000256" key="2">
    <source>
        <dbReference type="ARBA" id="ARBA00009594"/>
    </source>
</evidence>
<sequence>MMSPLPVAVDRCLNSRYQYMLKARNDIKRVIGKYRALIPKAETFIFNDGSSKELVCLDGTIPVRYKSNTYNIPIRVWVLDTHPYHAPLCYVCPTPTMQIKVSQYVDESGRVYLPYLHEWNSNLSDLTGVIGVMVVVFGETPPVFSKGPSAAGFSRPAQPKPQAMPYPTSTSMGFPMPQQGGPGSYPSTNPSQNPGYNSNNNNTLSITDEDIRISLLSAVESRITERALEFEQKSKAEEDVLRKTNEDLQAGKQKLTRYMADMERDCREMESNLTVLKEKMDQLKQSIEQMSADSDKGGLDVDSAVTTTAPLFRQLLQAYAEESAVEDAIYYLGEGLRKDVIDLDTFLKHVREQSRKQFMLRALMQKCRQKAGLPPV</sequence>
<dbReference type="InterPro" id="IPR052070">
    <property type="entry name" value="ESCRT-I_UEV_domain"/>
</dbReference>
<dbReference type="PANTHER" id="PTHR23306:SF3">
    <property type="entry name" value="TUMOR SUPPRESSOR PROTEIN 101"/>
    <property type="match status" value="1"/>
</dbReference>
<keyword evidence="6 8" id="KW-0175">Coiled coil</keyword>
<evidence type="ECO:0000256" key="6">
    <source>
        <dbReference type="ARBA" id="ARBA00023054"/>
    </source>
</evidence>
<name>A0A1V9XHT4_9ACAR</name>
<dbReference type="InterPro" id="IPR017916">
    <property type="entry name" value="SB_dom"/>
</dbReference>
<dbReference type="OrthoDB" id="306304at2759"/>